<organism evidence="1 2">
    <name type="scientific">Microseira wollei NIES-4236</name>
    <dbReference type="NCBI Taxonomy" id="2530354"/>
    <lineage>
        <taxon>Bacteria</taxon>
        <taxon>Bacillati</taxon>
        <taxon>Cyanobacteriota</taxon>
        <taxon>Cyanophyceae</taxon>
        <taxon>Oscillatoriophycideae</taxon>
        <taxon>Aerosakkonematales</taxon>
        <taxon>Aerosakkonemataceae</taxon>
        <taxon>Microseira</taxon>
    </lineage>
</organism>
<accession>A0AAV3XLQ9</accession>
<evidence type="ECO:0000313" key="2">
    <source>
        <dbReference type="Proteomes" id="UP001050975"/>
    </source>
</evidence>
<name>A0AAV3XLQ9_9CYAN</name>
<comment type="caution">
    <text evidence="1">The sequence shown here is derived from an EMBL/GenBank/DDBJ whole genome shotgun (WGS) entry which is preliminary data.</text>
</comment>
<protein>
    <submittedName>
        <fullName evidence="1">Uncharacterized protein</fullName>
    </submittedName>
</protein>
<dbReference type="EMBL" id="BLAY01000170">
    <property type="protein sequence ID" value="GET42576.1"/>
    <property type="molecule type" value="Genomic_DNA"/>
</dbReference>
<reference evidence="1" key="1">
    <citation type="submission" date="2019-10" db="EMBL/GenBank/DDBJ databases">
        <title>Draft genome sequece of Microseira wollei NIES-4236.</title>
        <authorList>
            <person name="Yamaguchi H."/>
            <person name="Suzuki S."/>
            <person name="Kawachi M."/>
        </authorList>
    </citation>
    <scope>NUCLEOTIDE SEQUENCE</scope>
    <source>
        <strain evidence="1">NIES-4236</strain>
    </source>
</reference>
<gene>
    <name evidence="1" type="ORF">MiSe_73940</name>
</gene>
<dbReference type="Proteomes" id="UP001050975">
    <property type="component" value="Unassembled WGS sequence"/>
</dbReference>
<proteinExistence type="predicted"/>
<keyword evidence="2" id="KW-1185">Reference proteome</keyword>
<sequence length="175" mass="20033">MLRNQQTVPNWDKGDRQKIEAWEPILDKLYQFPLMRATDQTCWGGFYQPRRRTTFNFSKPAPKCGAFMGKQCWEGQTVRQVSSALANASGASNMSQCPVSSSAIADSDGRRRSGIFVDITSTPNGIYFNITRGCIYRENHPNFTNSESVETFPFSFHLFNIKFCKRNDALFFNRD</sequence>
<evidence type="ECO:0000313" key="1">
    <source>
        <dbReference type="EMBL" id="GET42576.1"/>
    </source>
</evidence>
<dbReference type="AlphaFoldDB" id="A0AAV3XLQ9"/>